<reference evidence="1" key="1">
    <citation type="submission" date="2022-03" db="EMBL/GenBank/DDBJ databases">
        <title>Genomic Encyclopedia of Type Strains, Phase III (KMG-III): the genomes of soil and plant-associated and newly described type strains.</title>
        <authorList>
            <person name="Whitman W."/>
        </authorList>
    </citation>
    <scope>NUCLEOTIDE SEQUENCE</scope>
    <source>
        <strain evidence="1">ANL 6-2</strain>
    </source>
</reference>
<comment type="caution">
    <text evidence="1">The sequence shown here is derived from an EMBL/GenBank/DDBJ whole genome shotgun (WGS) entry which is preliminary data.</text>
</comment>
<protein>
    <submittedName>
        <fullName evidence="1">Uncharacterized protein</fullName>
    </submittedName>
</protein>
<accession>A0AAE3G1R4</accession>
<gene>
    <name evidence="1" type="ORF">J2T57_001203</name>
</gene>
<keyword evidence="2" id="KW-1185">Reference proteome</keyword>
<evidence type="ECO:0000313" key="1">
    <source>
        <dbReference type="EMBL" id="MCP1674101.1"/>
    </source>
</evidence>
<proteinExistence type="predicted"/>
<name>A0AAE3G1R4_9GAMM</name>
<evidence type="ECO:0000313" key="2">
    <source>
        <dbReference type="Proteomes" id="UP001205843"/>
    </source>
</evidence>
<dbReference type="Proteomes" id="UP001205843">
    <property type="component" value="Unassembled WGS sequence"/>
</dbReference>
<sequence length="456" mass="49231">MRLRSKPHRDMMGEIRALESEKRALSCLVLRNHDIFKVRVSACYPTITSDEECREFLTLLICGSLLAKSEEKVELGSAWFTDPKSAAELINQADALKGLANCAGAISSHPVKTLDANAKTRLASTSPTTTGAPVVHSGCLPVDRRWIFSGSAAALRAKDFWLALFSINGQPSCLFEVFAGLATTEAADMALRALRDIGASDATIEALSAAAQSAIAAPLPEAPLDKQLLLLNVQDEEPAHDYFAVSPVPSAAMQVQLAAAIAQFAEHHPERFVPWESVTFGSNNPQNISDFNASTKGNNRFLTAALPRIRGASIERLIARAARGGALSRIDRRQAKRLAWQTLHHVQHTHYQALVEEVLVDTYRDLLALRDAIAEERLGAAEIAAIGNLPQGFTAGFLAGTVSHDAARAEATALANTLQLLLTKGSRDKAARALTDEQLNLFRTTTARFLRANQGA</sequence>
<dbReference type="RefSeq" id="WP_253475744.1">
    <property type="nucleotide sequence ID" value="NZ_JALJXV010000003.1"/>
</dbReference>
<dbReference type="AlphaFoldDB" id="A0AAE3G1R4"/>
<organism evidence="1 2">
    <name type="scientific">Natronocella acetinitrilica</name>
    <dbReference type="NCBI Taxonomy" id="414046"/>
    <lineage>
        <taxon>Bacteria</taxon>
        <taxon>Pseudomonadati</taxon>
        <taxon>Pseudomonadota</taxon>
        <taxon>Gammaproteobacteria</taxon>
        <taxon>Chromatiales</taxon>
        <taxon>Ectothiorhodospiraceae</taxon>
        <taxon>Natronocella</taxon>
    </lineage>
</organism>
<dbReference type="EMBL" id="JALJXV010000003">
    <property type="protein sequence ID" value="MCP1674101.1"/>
    <property type="molecule type" value="Genomic_DNA"/>
</dbReference>